<dbReference type="AlphaFoldDB" id="A0A1Y2GIV5"/>
<evidence type="ECO:0000256" key="2">
    <source>
        <dbReference type="ARBA" id="ARBA00005466"/>
    </source>
</evidence>
<keyword evidence="3" id="KW-0285">Flavoprotein</keyword>
<evidence type="ECO:0000256" key="6">
    <source>
        <dbReference type="SAM" id="SignalP"/>
    </source>
</evidence>
<organism evidence="9 11">
    <name type="scientific">Lobosporangium transversale</name>
    <dbReference type="NCBI Taxonomy" id="64571"/>
    <lineage>
        <taxon>Eukaryota</taxon>
        <taxon>Fungi</taxon>
        <taxon>Fungi incertae sedis</taxon>
        <taxon>Mucoromycota</taxon>
        <taxon>Mortierellomycotina</taxon>
        <taxon>Mortierellomycetes</taxon>
        <taxon>Mortierellales</taxon>
        <taxon>Mortierellaceae</taxon>
        <taxon>Lobosporangium</taxon>
    </lineage>
</organism>
<dbReference type="InterPro" id="IPR012951">
    <property type="entry name" value="BBE"/>
</dbReference>
<evidence type="ECO:0000259" key="7">
    <source>
        <dbReference type="Pfam" id="PF01565"/>
    </source>
</evidence>
<dbReference type="Gene3D" id="3.30.43.10">
    <property type="entry name" value="Uridine Diphospho-n-acetylenolpyruvylglucosamine Reductase, domain 2"/>
    <property type="match status" value="1"/>
</dbReference>
<feature type="domain" description="Berberine/berberine-like" evidence="8">
    <location>
        <begin position="433"/>
        <end position="476"/>
    </location>
</feature>
<dbReference type="InterPro" id="IPR036318">
    <property type="entry name" value="FAD-bd_PCMH-like_sf"/>
</dbReference>
<dbReference type="InterPro" id="IPR016167">
    <property type="entry name" value="FAD-bd_PCMH_sub1"/>
</dbReference>
<dbReference type="InterPro" id="IPR050416">
    <property type="entry name" value="FAD-linked_Oxidoreductase"/>
</dbReference>
<evidence type="ECO:0000256" key="4">
    <source>
        <dbReference type="ARBA" id="ARBA00022827"/>
    </source>
</evidence>
<feature type="chain" id="PRO_5011907739" description="FAD-binding PCMH-type domain-containing protein" evidence="6">
    <location>
        <begin position="23"/>
        <end position="478"/>
    </location>
</feature>
<keyword evidence="6" id="KW-0732">Signal</keyword>
<keyword evidence="5" id="KW-0560">Oxidoreductase</keyword>
<feature type="domain" description="FAD linked oxidase N-terminal" evidence="7">
    <location>
        <begin position="105"/>
        <end position="195"/>
    </location>
</feature>
<dbReference type="SUPFAM" id="SSF56176">
    <property type="entry name" value="FAD-binding/transporter-associated domain-like"/>
    <property type="match status" value="1"/>
</dbReference>
<name>A0A1Y2GIV5_9FUNG</name>
<dbReference type="EMBL" id="MCFF01000029">
    <property type="protein sequence ID" value="ORZ10961.1"/>
    <property type="molecule type" value="Genomic_DNA"/>
</dbReference>
<sequence>MRFHRTNVKTALILYLCQSSFGYYLTNSNDVVDRQDITPTAQSTSLATCLKPLGSKVLERKTTAFENNRYAFDLRYTFNPQIIVMAFLHPMFQTAVKCAKAANIADGSLVVDLSGLSSVTCDRHHIQSWFRIRLGPLYLELFNKGGWTINAGTCPSVGIGGHALGGGFGLLSRKYGLLIDRIVEMEMVDANGNLLLASATQNPDLFYALRGAGGGSYGVVTSFTIQPIKPPPVVTYFSFSWGMASHASVLRAYVNFQATASRDVGVEMNISPDGLELYGIFQGARAQMDAALSSFFSTAPKPLSAEVQEGRQIDANLRFAYVAGDPKDINALGLKGPYKAGDSHYTNGKSLVYSKPLTDSTIGLLGKWAARKPIGAIPDTPVDATSFVHLEWDGNPDAKPGKPDCQDCLKWMNDMYSEFLADYTTNYGPVRGYQNYIDKTIPNWQEAYYGSALPRLKQIKAATDPTNVFRFPQSIPLQ</sequence>
<evidence type="ECO:0000313" key="10">
    <source>
        <dbReference type="EMBL" id="ORZ11733.1"/>
    </source>
</evidence>
<dbReference type="InterPro" id="IPR016169">
    <property type="entry name" value="FAD-bd_PCMH_sub2"/>
</dbReference>
<evidence type="ECO:0000256" key="1">
    <source>
        <dbReference type="ARBA" id="ARBA00001974"/>
    </source>
</evidence>
<dbReference type="Gene3D" id="3.30.465.10">
    <property type="match status" value="1"/>
</dbReference>
<dbReference type="OrthoDB" id="415825at2759"/>
<evidence type="ECO:0000256" key="3">
    <source>
        <dbReference type="ARBA" id="ARBA00022630"/>
    </source>
</evidence>
<evidence type="ECO:0000256" key="5">
    <source>
        <dbReference type="ARBA" id="ARBA00023002"/>
    </source>
</evidence>
<proteinExistence type="inferred from homology"/>
<protein>
    <recommendedName>
        <fullName evidence="12">FAD-binding PCMH-type domain-containing protein</fullName>
    </recommendedName>
</protein>
<comment type="caution">
    <text evidence="9">The sequence shown here is derived from an EMBL/GenBank/DDBJ whole genome shotgun (WGS) entry which is preliminary data.</text>
</comment>
<evidence type="ECO:0008006" key="12">
    <source>
        <dbReference type="Google" id="ProtNLM"/>
    </source>
</evidence>
<accession>A0A1Y2GIV5</accession>
<dbReference type="Pfam" id="PF08031">
    <property type="entry name" value="BBE"/>
    <property type="match status" value="1"/>
</dbReference>
<dbReference type="Pfam" id="PF01565">
    <property type="entry name" value="FAD_binding_4"/>
    <property type="match status" value="1"/>
</dbReference>
<feature type="signal peptide" evidence="6">
    <location>
        <begin position="1"/>
        <end position="22"/>
    </location>
</feature>
<dbReference type="STRING" id="64571.A0A1Y2GIV5"/>
<dbReference type="EMBL" id="MCFF01000027">
    <property type="protein sequence ID" value="ORZ11733.1"/>
    <property type="molecule type" value="Genomic_DNA"/>
</dbReference>
<reference evidence="9 11" key="1">
    <citation type="submission" date="2016-07" db="EMBL/GenBank/DDBJ databases">
        <title>Pervasive Adenine N6-methylation of Active Genes in Fungi.</title>
        <authorList>
            <consortium name="DOE Joint Genome Institute"/>
            <person name="Mondo S.J."/>
            <person name="Dannebaum R.O."/>
            <person name="Kuo R.C."/>
            <person name="Labutti K."/>
            <person name="Haridas S."/>
            <person name="Kuo A."/>
            <person name="Salamov A."/>
            <person name="Ahrendt S.R."/>
            <person name="Lipzen A."/>
            <person name="Sullivan W."/>
            <person name="Andreopoulos W.B."/>
            <person name="Clum A."/>
            <person name="Lindquist E."/>
            <person name="Daum C."/>
            <person name="Ramamoorthy G.K."/>
            <person name="Gryganskyi A."/>
            <person name="Culley D."/>
            <person name="Magnuson J.K."/>
            <person name="James T.Y."/>
            <person name="O'Malley M.A."/>
            <person name="Stajich J.E."/>
            <person name="Spatafora J.W."/>
            <person name="Visel A."/>
            <person name="Grigoriev I.V."/>
        </authorList>
    </citation>
    <scope>NUCLEOTIDE SEQUENCE [LARGE SCALE GENOMIC DNA]</scope>
    <source>
        <strain evidence="9 11">NRRL 3116</strain>
    </source>
</reference>
<keyword evidence="4" id="KW-0274">FAD</keyword>
<evidence type="ECO:0000259" key="8">
    <source>
        <dbReference type="Pfam" id="PF08031"/>
    </source>
</evidence>
<dbReference type="Gene3D" id="3.40.462.20">
    <property type="match status" value="1"/>
</dbReference>
<comment type="cofactor">
    <cofactor evidence="1">
        <name>FAD</name>
        <dbReference type="ChEBI" id="CHEBI:57692"/>
    </cofactor>
</comment>
<evidence type="ECO:0000313" key="9">
    <source>
        <dbReference type="EMBL" id="ORZ10961.1"/>
    </source>
</evidence>
<evidence type="ECO:0000313" key="11">
    <source>
        <dbReference type="Proteomes" id="UP000193648"/>
    </source>
</evidence>
<dbReference type="PANTHER" id="PTHR42973:SF39">
    <property type="entry name" value="FAD-BINDING PCMH-TYPE DOMAIN-CONTAINING PROTEIN"/>
    <property type="match status" value="1"/>
</dbReference>
<gene>
    <name evidence="10" type="ORF">BCR41DRAFT_356846</name>
    <name evidence="9" type="ORF">BCR41DRAFT_357257</name>
</gene>
<dbReference type="GO" id="GO:0050660">
    <property type="term" value="F:flavin adenine dinucleotide binding"/>
    <property type="evidence" value="ECO:0007669"/>
    <property type="project" value="InterPro"/>
</dbReference>
<comment type="similarity">
    <text evidence="2">Belongs to the oxygen-dependent FAD-linked oxidoreductase family.</text>
</comment>
<dbReference type="PANTHER" id="PTHR42973">
    <property type="entry name" value="BINDING OXIDOREDUCTASE, PUTATIVE (AFU_ORTHOLOGUE AFUA_1G17690)-RELATED"/>
    <property type="match status" value="1"/>
</dbReference>
<dbReference type="GeneID" id="33566578"/>
<dbReference type="Proteomes" id="UP000193648">
    <property type="component" value="Unassembled WGS sequence"/>
</dbReference>
<dbReference type="InterPro" id="IPR006094">
    <property type="entry name" value="Oxid_FAD_bind_N"/>
</dbReference>
<dbReference type="InParanoid" id="A0A1Y2GIV5"/>
<dbReference type="RefSeq" id="XP_021879830.1">
    <property type="nucleotide sequence ID" value="XM_022024734.1"/>
</dbReference>
<keyword evidence="11" id="KW-1185">Reference proteome</keyword>
<dbReference type="GO" id="GO:0016491">
    <property type="term" value="F:oxidoreductase activity"/>
    <property type="evidence" value="ECO:0007669"/>
    <property type="project" value="UniProtKB-KW"/>
</dbReference>